<gene>
    <name evidence="2" type="ORF">DXG03_000261</name>
</gene>
<accession>A0A9P7GL03</accession>
<dbReference type="InterPro" id="IPR013780">
    <property type="entry name" value="Glyco_hydro_b"/>
</dbReference>
<dbReference type="AlphaFoldDB" id="A0A9P7GL03"/>
<sequence length="285" mass="30188">MIPQSGIDLTQANTSSNRPQLIMSEFNSASCGGIPTISDTFAVGSLWTVDYALQMASNGYSAAYLHTRERGITYNLFSPPEGPNGNPGPWVTNPPFYALIATAEALHSADGSIVVDLDIGNSKTNMDATTAGYAVYDASGTNVKQFVLFNYANASDATTTFALPKTAFSSGNNVSRVTVKYLSAQDLHEKTNIAWGGQTLAGVGNGVFKDDISSSWAVPNKEVDCANGCSIDVPPTAMAVVFAAGPNKITIQTRNPHNGAVQLVPFLWLNSAWPFICSLFAMLAL</sequence>
<dbReference type="OrthoDB" id="2796951at2759"/>
<protein>
    <recommendedName>
        <fullName evidence="1">Beta-glucuronidase C-terminal domain-containing protein</fullName>
    </recommendedName>
</protein>
<comment type="caution">
    <text evidence="2">The sequence shown here is derived from an EMBL/GenBank/DDBJ whole genome shotgun (WGS) entry which is preliminary data.</text>
</comment>
<proteinExistence type="predicted"/>
<dbReference type="PANTHER" id="PTHR36183:SF2">
    <property type="entry name" value="BETA-GLUCURONIDASE C-TERMINAL DOMAIN-CONTAINING PROTEIN"/>
    <property type="match status" value="1"/>
</dbReference>
<dbReference type="PANTHER" id="PTHR36183">
    <property type="entry name" value="BETA-GLUCURONIDASE"/>
    <property type="match status" value="1"/>
</dbReference>
<dbReference type="Gene3D" id="2.60.40.1180">
    <property type="entry name" value="Golgi alpha-mannosidase II"/>
    <property type="match status" value="1"/>
</dbReference>
<reference evidence="2" key="1">
    <citation type="submission" date="2020-07" db="EMBL/GenBank/DDBJ databases">
        <authorList>
            <person name="Nieuwenhuis M."/>
            <person name="Van De Peppel L.J.J."/>
        </authorList>
    </citation>
    <scope>NUCLEOTIDE SEQUENCE</scope>
    <source>
        <strain evidence="2">AP01</strain>
        <tissue evidence="2">Mycelium</tissue>
    </source>
</reference>
<feature type="domain" description="Beta-glucuronidase C-terminal" evidence="1">
    <location>
        <begin position="132"/>
        <end position="239"/>
    </location>
</feature>
<dbReference type="InterPro" id="IPR031728">
    <property type="entry name" value="GlcAase_C"/>
</dbReference>
<dbReference type="Gene3D" id="3.20.20.80">
    <property type="entry name" value="Glycosidases"/>
    <property type="match status" value="1"/>
</dbReference>
<dbReference type="InterPro" id="IPR052974">
    <property type="entry name" value="GH79_Enzymes"/>
</dbReference>
<evidence type="ECO:0000259" key="1">
    <source>
        <dbReference type="Pfam" id="PF16862"/>
    </source>
</evidence>
<evidence type="ECO:0000313" key="2">
    <source>
        <dbReference type="EMBL" id="KAG5648912.1"/>
    </source>
</evidence>
<name>A0A9P7GL03_9AGAR</name>
<dbReference type="EMBL" id="JABCKV010000001">
    <property type="protein sequence ID" value="KAG5648912.1"/>
    <property type="molecule type" value="Genomic_DNA"/>
</dbReference>
<dbReference type="Pfam" id="PF16862">
    <property type="entry name" value="Glyco_hydro_79C"/>
    <property type="match status" value="1"/>
</dbReference>
<organism evidence="2 3">
    <name type="scientific">Asterophora parasitica</name>
    <dbReference type="NCBI Taxonomy" id="117018"/>
    <lineage>
        <taxon>Eukaryota</taxon>
        <taxon>Fungi</taxon>
        <taxon>Dikarya</taxon>
        <taxon>Basidiomycota</taxon>
        <taxon>Agaricomycotina</taxon>
        <taxon>Agaricomycetes</taxon>
        <taxon>Agaricomycetidae</taxon>
        <taxon>Agaricales</taxon>
        <taxon>Tricholomatineae</taxon>
        <taxon>Lyophyllaceae</taxon>
        <taxon>Asterophora</taxon>
    </lineage>
</organism>
<evidence type="ECO:0000313" key="3">
    <source>
        <dbReference type="Proteomes" id="UP000775547"/>
    </source>
</evidence>
<reference evidence="2" key="2">
    <citation type="submission" date="2021-10" db="EMBL/GenBank/DDBJ databases">
        <title>Phylogenomics reveals ancestral predisposition of the termite-cultivated fungus Termitomyces towards a domesticated lifestyle.</title>
        <authorList>
            <person name="Auxier B."/>
            <person name="Grum-Grzhimaylo A."/>
            <person name="Cardenas M.E."/>
            <person name="Lodge J.D."/>
            <person name="Laessoe T."/>
            <person name="Pedersen O."/>
            <person name="Smith M.E."/>
            <person name="Kuyper T.W."/>
            <person name="Franco-Molano E.A."/>
            <person name="Baroni T.J."/>
            <person name="Aanen D.K."/>
        </authorList>
    </citation>
    <scope>NUCLEOTIDE SEQUENCE</scope>
    <source>
        <strain evidence="2">AP01</strain>
        <tissue evidence="2">Mycelium</tissue>
    </source>
</reference>
<dbReference type="Proteomes" id="UP000775547">
    <property type="component" value="Unassembled WGS sequence"/>
</dbReference>
<keyword evidence="3" id="KW-1185">Reference proteome</keyword>